<comment type="caution">
    <text evidence="1">The sequence shown here is derived from an EMBL/GenBank/DDBJ whole genome shotgun (WGS) entry which is preliminary data.</text>
</comment>
<name>A0AAJ1THU8_9BACL</name>
<dbReference type="AlphaFoldDB" id="A0AAJ1THU8"/>
<evidence type="ECO:0000313" key="1">
    <source>
        <dbReference type="EMBL" id="MDQ0418779.1"/>
    </source>
</evidence>
<protein>
    <submittedName>
        <fullName evidence="1">Uncharacterized protein</fullName>
    </submittedName>
</protein>
<keyword evidence="2" id="KW-1185">Reference proteome</keyword>
<dbReference type="Proteomes" id="UP001238450">
    <property type="component" value="Unassembled WGS sequence"/>
</dbReference>
<gene>
    <name evidence="1" type="ORF">J2Z48_002983</name>
</gene>
<proteinExistence type="predicted"/>
<evidence type="ECO:0000313" key="2">
    <source>
        <dbReference type="Proteomes" id="UP001238450"/>
    </source>
</evidence>
<accession>A0AAJ1THU8</accession>
<sequence>MKDMESAANRFYMKCLKNFIYCSDEYQGKNTHLTVQHLTCKTEYKIQPSRYMYGEYSRARCPKCSPYVNKLLRHHARGRISSHDLLGIVKSNGWETRLDDLEYELLDRDFKVYSKNKKAPNR</sequence>
<dbReference type="EMBL" id="JAUSUV010000017">
    <property type="protein sequence ID" value="MDQ0418779.1"/>
    <property type="molecule type" value="Genomic_DNA"/>
</dbReference>
<organism evidence="1 2">
    <name type="scientific">Croceifilum oryzae</name>
    <dbReference type="NCBI Taxonomy" id="1553429"/>
    <lineage>
        <taxon>Bacteria</taxon>
        <taxon>Bacillati</taxon>
        <taxon>Bacillota</taxon>
        <taxon>Bacilli</taxon>
        <taxon>Bacillales</taxon>
        <taxon>Thermoactinomycetaceae</taxon>
        <taxon>Croceifilum</taxon>
    </lineage>
</organism>
<reference evidence="1 2" key="1">
    <citation type="submission" date="2023-07" db="EMBL/GenBank/DDBJ databases">
        <title>Genomic Encyclopedia of Type Strains, Phase IV (KMG-IV): sequencing the most valuable type-strain genomes for metagenomic binning, comparative biology and taxonomic classification.</title>
        <authorList>
            <person name="Goeker M."/>
        </authorList>
    </citation>
    <scope>NUCLEOTIDE SEQUENCE [LARGE SCALE GENOMIC DNA]</scope>
    <source>
        <strain evidence="1 2">DSM 46876</strain>
    </source>
</reference>